<reference evidence="2" key="1">
    <citation type="submission" date="2024-06" db="EMBL/GenBank/DDBJ databases">
        <authorList>
            <person name="Ryan C."/>
        </authorList>
    </citation>
    <scope>NUCLEOTIDE SEQUENCE [LARGE SCALE GENOMIC DNA]</scope>
</reference>
<reference evidence="1 2" key="2">
    <citation type="submission" date="2024-10" db="EMBL/GenBank/DDBJ databases">
        <authorList>
            <person name="Ryan C."/>
        </authorList>
    </citation>
    <scope>NUCLEOTIDE SEQUENCE [LARGE SCALE GENOMIC DNA]</scope>
</reference>
<gene>
    <name evidence="1" type="ORF">URODEC1_LOCUS27288</name>
</gene>
<keyword evidence="2" id="KW-1185">Reference proteome</keyword>
<dbReference type="Proteomes" id="UP001497457">
    <property type="component" value="Chromosome 15b"/>
</dbReference>
<organism evidence="1 2">
    <name type="scientific">Urochloa decumbens</name>
    <dbReference type="NCBI Taxonomy" id="240449"/>
    <lineage>
        <taxon>Eukaryota</taxon>
        <taxon>Viridiplantae</taxon>
        <taxon>Streptophyta</taxon>
        <taxon>Embryophyta</taxon>
        <taxon>Tracheophyta</taxon>
        <taxon>Spermatophyta</taxon>
        <taxon>Magnoliopsida</taxon>
        <taxon>Liliopsida</taxon>
        <taxon>Poales</taxon>
        <taxon>Poaceae</taxon>
        <taxon>PACMAD clade</taxon>
        <taxon>Panicoideae</taxon>
        <taxon>Panicodae</taxon>
        <taxon>Paniceae</taxon>
        <taxon>Melinidinae</taxon>
        <taxon>Urochloa</taxon>
    </lineage>
</organism>
<name>A0ABC8XVD0_9POAL</name>
<evidence type="ECO:0000313" key="2">
    <source>
        <dbReference type="Proteomes" id="UP001497457"/>
    </source>
</evidence>
<dbReference type="PANTHER" id="PTHR31257">
    <property type="entry name" value="RICIN B-LIKE LECTIN EULS3"/>
    <property type="match status" value="1"/>
</dbReference>
<dbReference type="AlphaFoldDB" id="A0ABC8XVD0"/>
<dbReference type="InterPro" id="IPR035992">
    <property type="entry name" value="Ricin_B-like_lectins"/>
</dbReference>
<protein>
    <submittedName>
        <fullName evidence="1">Uncharacterized protein</fullName>
    </submittedName>
</protein>
<proteinExistence type="predicted"/>
<dbReference type="EMBL" id="OZ075125">
    <property type="protein sequence ID" value="CAL4931852.1"/>
    <property type="molecule type" value="Genomic_DNA"/>
</dbReference>
<dbReference type="InterPro" id="IPR040249">
    <property type="entry name" value="Ricin_B-like_lectin_EULS3-like"/>
</dbReference>
<dbReference type="PANTHER" id="PTHR31257:SF24">
    <property type="entry name" value="OS12G0184300 PROTEIN"/>
    <property type="match status" value="1"/>
</dbReference>
<sequence>MPPGQPLRMICKAHPDLNAAVRGDEVVLVRADPSDKYQDWIHDYDNVGRVTDQQGRRAFALVNVATGKALVHHREELQLADYTGHDRVEISKLWSLGVQFDDGFCEIRNVNDTTSTINVQERRGKEPKVGLFRYSRKTEGIYDYTVWKIVPITSESDPQVSVRQNS</sequence>
<dbReference type="SUPFAM" id="SSF50370">
    <property type="entry name" value="Ricin B-like lectins"/>
    <property type="match status" value="1"/>
</dbReference>
<accession>A0ABC8XVD0</accession>
<evidence type="ECO:0000313" key="1">
    <source>
        <dbReference type="EMBL" id="CAL4931852.1"/>
    </source>
</evidence>